<name>A0ACB9GDP0_CICIN</name>
<accession>A0ACB9GDP0</accession>
<gene>
    <name evidence="1" type="ORF">L2E82_11502</name>
</gene>
<comment type="caution">
    <text evidence="1">The sequence shown here is derived from an EMBL/GenBank/DDBJ whole genome shotgun (WGS) entry which is preliminary data.</text>
</comment>
<sequence length="540" mass="62003">MPRTCLLHPHVTWTDFESENWKTQNNVDLSWLPNFDDDNSASESHHHNGEIEFDYSWLPDHIEINGNGSTAALTSSREVENDSWLPSTAIVNSEHDDSWLPNYNDVKKNNSTTPSKPINLNRCRKTEGVSNYSRFSSNHTVTNGNQSKDKKSKNQDDWERAHEVVFSGDQQIQPLNKTPESSRSLGQASSSKSNCSVETDSLGGVSTLLRRFQDLAETRNNNRKAKSSSGCNHGKSPLIVTEGNSNNPSKVFDASERCAPPSTTAEKADDVEKDKFRVVDIINKLSREEELAASPAAGNPNELFARTSNTSDPLQFAGETRCFSHVTGKPRFIRGRQAFNKFLNQMEQDKQHELESLARRKPVSQFSHRGRIRALLRFRFIRPDPEPKTLKPESINTSSHSIQELNEADRLENYHNDWISEYSQSQSDWDEEEEDFNDWISEIARPRSHWECMRQARYHEMLHLYTHEGDLRELLERRCVAGFLSSGLRDSIDQLMAGFLSSYRRRREYNEFINQNTTLEERSNVIHDSVSKFVFHCEFL</sequence>
<dbReference type="EMBL" id="CM042010">
    <property type="protein sequence ID" value="KAI3781487.1"/>
    <property type="molecule type" value="Genomic_DNA"/>
</dbReference>
<protein>
    <submittedName>
        <fullName evidence="1">Uncharacterized protein</fullName>
    </submittedName>
</protein>
<reference evidence="2" key="1">
    <citation type="journal article" date="2022" name="Mol. Ecol. Resour.">
        <title>The genomes of chicory, endive, great burdock and yacon provide insights into Asteraceae palaeo-polyploidization history and plant inulin production.</title>
        <authorList>
            <person name="Fan W."/>
            <person name="Wang S."/>
            <person name="Wang H."/>
            <person name="Wang A."/>
            <person name="Jiang F."/>
            <person name="Liu H."/>
            <person name="Zhao H."/>
            <person name="Xu D."/>
            <person name="Zhang Y."/>
        </authorList>
    </citation>
    <scope>NUCLEOTIDE SEQUENCE [LARGE SCALE GENOMIC DNA]</scope>
    <source>
        <strain evidence="2">cv. Punajuju</strain>
    </source>
</reference>
<organism evidence="1 2">
    <name type="scientific">Cichorium intybus</name>
    <name type="common">Chicory</name>
    <dbReference type="NCBI Taxonomy" id="13427"/>
    <lineage>
        <taxon>Eukaryota</taxon>
        <taxon>Viridiplantae</taxon>
        <taxon>Streptophyta</taxon>
        <taxon>Embryophyta</taxon>
        <taxon>Tracheophyta</taxon>
        <taxon>Spermatophyta</taxon>
        <taxon>Magnoliopsida</taxon>
        <taxon>eudicotyledons</taxon>
        <taxon>Gunneridae</taxon>
        <taxon>Pentapetalae</taxon>
        <taxon>asterids</taxon>
        <taxon>campanulids</taxon>
        <taxon>Asterales</taxon>
        <taxon>Asteraceae</taxon>
        <taxon>Cichorioideae</taxon>
        <taxon>Cichorieae</taxon>
        <taxon>Cichoriinae</taxon>
        <taxon>Cichorium</taxon>
    </lineage>
</organism>
<evidence type="ECO:0000313" key="2">
    <source>
        <dbReference type="Proteomes" id="UP001055811"/>
    </source>
</evidence>
<reference evidence="1 2" key="2">
    <citation type="journal article" date="2022" name="Mol. Ecol. Resour.">
        <title>The genomes of chicory, endive, great burdock and yacon provide insights into Asteraceae paleo-polyploidization history and plant inulin production.</title>
        <authorList>
            <person name="Fan W."/>
            <person name="Wang S."/>
            <person name="Wang H."/>
            <person name="Wang A."/>
            <person name="Jiang F."/>
            <person name="Liu H."/>
            <person name="Zhao H."/>
            <person name="Xu D."/>
            <person name="Zhang Y."/>
        </authorList>
    </citation>
    <scope>NUCLEOTIDE SEQUENCE [LARGE SCALE GENOMIC DNA]</scope>
    <source>
        <strain evidence="2">cv. Punajuju</strain>
        <tissue evidence="1">Leaves</tissue>
    </source>
</reference>
<evidence type="ECO:0000313" key="1">
    <source>
        <dbReference type="EMBL" id="KAI3781487.1"/>
    </source>
</evidence>
<dbReference type="Proteomes" id="UP001055811">
    <property type="component" value="Linkage Group LG02"/>
</dbReference>
<proteinExistence type="predicted"/>
<keyword evidence="2" id="KW-1185">Reference proteome</keyword>